<dbReference type="OrthoDB" id="3938867at2759"/>
<keyword evidence="3" id="KW-1185">Reference proteome</keyword>
<proteinExistence type="predicted"/>
<organism evidence="2 3">
    <name type="scientific">Imshaugia aleurites</name>
    <dbReference type="NCBI Taxonomy" id="172621"/>
    <lineage>
        <taxon>Eukaryota</taxon>
        <taxon>Fungi</taxon>
        <taxon>Dikarya</taxon>
        <taxon>Ascomycota</taxon>
        <taxon>Pezizomycotina</taxon>
        <taxon>Lecanoromycetes</taxon>
        <taxon>OSLEUM clade</taxon>
        <taxon>Lecanoromycetidae</taxon>
        <taxon>Lecanorales</taxon>
        <taxon>Lecanorineae</taxon>
        <taxon>Parmeliaceae</taxon>
        <taxon>Imshaugia</taxon>
    </lineage>
</organism>
<evidence type="ECO:0008006" key="4">
    <source>
        <dbReference type="Google" id="ProtNLM"/>
    </source>
</evidence>
<feature type="region of interest" description="Disordered" evidence="1">
    <location>
        <begin position="423"/>
        <end position="442"/>
    </location>
</feature>
<accession>A0A8H3G5G0</accession>
<dbReference type="AlphaFoldDB" id="A0A8H3G5G0"/>
<feature type="compositionally biased region" description="Acidic residues" evidence="1">
    <location>
        <begin position="431"/>
        <end position="442"/>
    </location>
</feature>
<evidence type="ECO:0000313" key="3">
    <source>
        <dbReference type="Proteomes" id="UP000664534"/>
    </source>
</evidence>
<name>A0A8H3G5G0_9LECA</name>
<evidence type="ECO:0000256" key="1">
    <source>
        <dbReference type="SAM" id="MobiDB-lite"/>
    </source>
</evidence>
<dbReference type="EMBL" id="CAJPDT010000095">
    <property type="protein sequence ID" value="CAF9936903.1"/>
    <property type="molecule type" value="Genomic_DNA"/>
</dbReference>
<sequence>MGTRGLRVVRFRKRYYIFYNQYNSYPDSLGKQVAAEIPTDAAKYQQWLAAQRKSAEEWETLYEGFLSIKPGNKVTTDLPEFMHEEFPSSLAPLNDTFIEWIYTVDLDREIFSVNNGAHFKLDQVPHIDWINSLADGELGDKISLPDAVPMEAVTNLVTEHTIQSSEVSNTLGDLIPSDTATPIQKIVPKDIGDIPWRQRHGPILRMLMFYLWSSAHEDLLAATLLQLKPKDLPFREIAYAVLCLATGGRNFSVVASKHVSANGVFGFIHEGTEYNEESEFISVLASGAHLQGSPPGSSPEATIYWLDDVLVVLTAQLYCPGAVDEGVARIVRYCQENYPGEKVDAVLISIEHVVLVQVTPGGDVQHTAIMPLFYIRNHLTMSVNNRYAESYLEKFAAKDEKFMKKEAKKQRKVNQEKMLKNEGIDMRYRDDGDDEVDSDGEEEEPALYATQVDGNVISTFYALVHLFEAAACKRMPRARATNGLLPNEIYTQIIKHVTDMRTRESLMEVSRTFRRICQEDLLFAEGLIFEPSDACQGCDQANDAPEFFEKYDIASGTQSKVKWKRAGGFLDFGGESWKVAIGTEKGKKSLLAHLAFRIVDI</sequence>
<dbReference type="Proteomes" id="UP000664534">
    <property type="component" value="Unassembled WGS sequence"/>
</dbReference>
<evidence type="ECO:0000313" key="2">
    <source>
        <dbReference type="EMBL" id="CAF9936903.1"/>
    </source>
</evidence>
<protein>
    <recommendedName>
        <fullName evidence="4">F-box domain-containing protein</fullName>
    </recommendedName>
</protein>
<reference evidence="2" key="1">
    <citation type="submission" date="2021-03" db="EMBL/GenBank/DDBJ databases">
        <authorList>
            <person name="Tagirdzhanova G."/>
        </authorList>
    </citation>
    <scope>NUCLEOTIDE SEQUENCE</scope>
</reference>
<comment type="caution">
    <text evidence="2">The sequence shown here is derived from an EMBL/GenBank/DDBJ whole genome shotgun (WGS) entry which is preliminary data.</text>
</comment>
<gene>
    <name evidence="2" type="ORF">IMSHALPRED_010946</name>
</gene>